<keyword evidence="3" id="KW-1185">Reference proteome</keyword>
<comment type="caution">
    <text evidence="2">The sequence shown here is derived from an EMBL/GenBank/DDBJ whole genome shotgun (WGS) entry which is preliminary data.</text>
</comment>
<evidence type="ECO:0000313" key="2">
    <source>
        <dbReference type="EMBL" id="KAF2270405.1"/>
    </source>
</evidence>
<organism evidence="2 3">
    <name type="scientific">Lojkania enalia</name>
    <dbReference type="NCBI Taxonomy" id="147567"/>
    <lineage>
        <taxon>Eukaryota</taxon>
        <taxon>Fungi</taxon>
        <taxon>Dikarya</taxon>
        <taxon>Ascomycota</taxon>
        <taxon>Pezizomycotina</taxon>
        <taxon>Dothideomycetes</taxon>
        <taxon>Pleosporomycetidae</taxon>
        <taxon>Pleosporales</taxon>
        <taxon>Pleosporales incertae sedis</taxon>
        <taxon>Lojkania</taxon>
    </lineage>
</organism>
<name>A0A9P4NC96_9PLEO</name>
<feature type="transmembrane region" description="Helical" evidence="1">
    <location>
        <begin position="114"/>
        <end position="139"/>
    </location>
</feature>
<dbReference type="AlphaFoldDB" id="A0A9P4NC96"/>
<evidence type="ECO:0000313" key="3">
    <source>
        <dbReference type="Proteomes" id="UP000800093"/>
    </source>
</evidence>
<reference evidence="3" key="1">
    <citation type="journal article" date="2020" name="Stud. Mycol.">
        <title>101 Dothideomycetes genomes: A test case for predicting lifestyles and emergence of pathogens.</title>
        <authorList>
            <person name="Haridas S."/>
            <person name="Albert R."/>
            <person name="Binder M."/>
            <person name="Bloem J."/>
            <person name="LaButti K."/>
            <person name="Salamov A."/>
            <person name="Andreopoulos B."/>
            <person name="Baker S."/>
            <person name="Barry K."/>
            <person name="Bills G."/>
            <person name="Bluhm B."/>
            <person name="Cannon C."/>
            <person name="Castanera R."/>
            <person name="Culley D."/>
            <person name="Daum C."/>
            <person name="Ezra D."/>
            <person name="Gonzalez J."/>
            <person name="Henrissat B."/>
            <person name="Kuo A."/>
            <person name="Liang C."/>
            <person name="Lipzen A."/>
            <person name="Lutzoni F."/>
            <person name="Magnuson J."/>
            <person name="Mondo S."/>
            <person name="Nolan M."/>
            <person name="Ohm R."/>
            <person name="Pangilinan J."/>
            <person name="Park H.-J."/>
            <person name="Ramirez L."/>
            <person name="Alfaro M."/>
            <person name="Sun H."/>
            <person name="Tritt A."/>
            <person name="Yoshinaga Y."/>
            <person name="Zwiers L.-H."/>
            <person name="Turgeon B."/>
            <person name="Goodwin S."/>
            <person name="Spatafora J."/>
            <person name="Crous P."/>
            <person name="Grigoriev I."/>
        </authorList>
    </citation>
    <scope>NUCLEOTIDE SEQUENCE [LARGE SCALE GENOMIC DNA]</scope>
    <source>
        <strain evidence="3">CBS 304.66</strain>
    </source>
</reference>
<protein>
    <submittedName>
        <fullName evidence="2">Uncharacterized protein</fullName>
    </submittedName>
</protein>
<dbReference type="OrthoDB" id="3540210at2759"/>
<feature type="transmembrane region" description="Helical" evidence="1">
    <location>
        <begin position="38"/>
        <end position="62"/>
    </location>
</feature>
<gene>
    <name evidence="2" type="ORF">CC78DRAFT_132130</name>
</gene>
<keyword evidence="1" id="KW-0472">Membrane</keyword>
<accession>A0A9P4NC96</accession>
<keyword evidence="1" id="KW-0812">Transmembrane</keyword>
<evidence type="ECO:0000256" key="1">
    <source>
        <dbReference type="SAM" id="Phobius"/>
    </source>
</evidence>
<feature type="transmembrane region" description="Helical" evidence="1">
    <location>
        <begin position="544"/>
        <end position="571"/>
    </location>
</feature>
<sequence>MSELELDTRFVKLGTWTNFDQGPIIGKTITANARTGTLIVALLAVLSTLGTAHLWNLVAFCIHQLRADGRLADALFLQQQALLRTLPPPSTLVADVFKLGWSWRNKTRRPIIRSIPLILLALIFAAATLAASIFSSLVVDSSNLAVLVNSPFCGRMTVLLPPAMHSITESYERQCYGNGSRPGTCNVLSRPRIPIAIQNASCPFNSTICAHAAVSLDSGLQNIRDLYGFNIPSDHSLQIRKKTTCAVLSTEGRTDISDAANTEVADSFVVSSGEYLALYYGSQVVDFESFTFNKTTPTFVNSLMKANVTRDFTFGSVVDFNTGTIPTAYSFQFDPIPELRNNHGDIVLIFVSSNSVLYEEQVNDPLFAADTFESPATSLLSTQVMRYGANDPTRPVGCLEQFQYCHRRTSREDFCTELGSRQDPKLVDTDFPDANNFQRAALRLLATIYQTSDISKASSRFMASAAINIQGVIDSLPNDQWIQELARWESLWWTGTQVSVRNYAVGDPSIPPSNTTLGSNPADDKELCRAYKTKKTSNVVNINVFGLALVITITLLITILDITILKFAIFLTRFRRALAPRVDRWIQDGIWQLQRRAYEARGHGEWINLQNEIPVTRDRRTLSDLARLDEVERKPEYERTFSAKVEAKRGVVAVRVVEGRRGEGMFDRNNVI</sequence>
<proteinExistence type="predicted"/>
<keyword evidence="1" id="KW-1133">Transmembrane helix</keyword>
<dbReference type="Proteomes" id="UP000800093">
    <property type="component" value="Unassembled WGS sequence"/>
</dbReference>
<dbReference type="EMBL" id="ML986579">
    <property type="protein sequence ID" value="KAF2270405.1"/>
    <property type="molecule type" value="Genomic_DNA"/>
</dbReference>